<dbReference type="AlphaFoldDB" id="A0A8D0L511"/>
<keyword evidence="1" id="KW-0430">Lectin</keyword>
<accession>A0A8D0L511</accession>
<proteinExistence type="predicted"/>
<reference evidence="4" key="1">
    <citation type="submission" date="2025-08" db="UniProtKB">
        <authorList>
            <consortium name="Ensembl"/>
        </authorList>
    </citation>
    <scope>IDENTIFICATION</scope>
</reference>
<name>A0A8D0L511_SPHPU</name>
<sequence length="84" mass="10274">PKFREWEYFDGKCYYFSLEVVTWQTAKSKCEEDHSQLVVINSNAEQNFIQTRTRNERYWLGLSDLDTEGEWRWVDETDYRTSFT</sequence>
<keyword evidence="5" id="KW-1185">Reference proteome</keyword>
<dbReference type="InterPro" id="IPR016186">
    <property type="entry name" value="C-type_lectin-like/link_sf"/>
</dbReference>
<organism evidence="4 5">
    <name type="scientific">Sphenodon punctatus</name>
    <name type="common">Tuatara</name>
    <name type="synonym">Hatteria punctata</name>
    <dbReference type="NCBI Taxonomy" id="8508"/>
    <lineage>
        <taxon>Eukaryota</taxon>
        <taxon>Metazoa</taxon>
        <taxon>Chordata</taxon>
        <taxon>Craniata</taxon>
        <taxon>Vertebrata</taxon>
        <taxon>Euteleostomi</taxon>
        <taxon>Lepidosauria</taxon>
        <taxon>Sphenodontia</taxon>
        <taxon>Sphenodontidae</taxon>
        <taxon>Sphenodon</taxon>
    </lineage>
</organism>
<dbReference type="PROSITE" id="PS50041">
    <property type="entry name" value="C_TYPE_LECTIN_2"/>
    <property type="match status" value="1"/>
</dbReference>
<evidence type="ECO:0000256" key="2">
    <source>
        <dbReference type="ARBA" id="ARBA00023157"/>
    </source>
</evidence>
<evidence type="ECO:0000313" key="4">
    <source>
        <dbReference type="Ensembl" id="ENSSPUP00000009194.1"/>
    </source>
</evidence>
<keyword evidence="2" id="KW-1015">Disulfide bond</keyword>
<dbReference type="SUPFAM" id="SSF56436">
    <property type="entry name" value="C-type lectin-like"/>
    <property type="match status" value="1"/>
</dbReference>
<evidence type="ECO:0000256" key="1">
    <source>
        <dbReference type="ARBA" id="ARBA00022734"/>
    </source>
</evidence>
<reference evidence="4" key="2">
    <citation type="submission" date="2025-09" db="UniProtKB">
        <authorList>
            <consortium name="Ensembl"/>
        </authorList>
    </citation>
    <scope>IDENTIFICATION</scope>
</reference>
<dbReference type="Ensembl" id="ENSSPUT00000009813.1">
    <property type="protein sequence ID" value="ENSSPUP00000009194.1"/>
    <property type="gene ID" value="ENSSPUG00000007156.1"/>
</dbReference>
<dbReference type="Gene3D" id="3.10.100.10">
    <property type="entry name" value="Mannose-Binding Protein A, subunit A"/>
    <property type="match status" value="1"/>
</dbReference>
<dbReference type="PANTHER" id="PTHR46746">
    <property type="entry name" value="KILLER CELL LECTIN-LIKE RECEPTOR SUBFAMILY F MEMBER 2"/>
    <property type="match status" value="1"/>
</dbReference>
<evidence type="ECO:0000259" key="3">
    <source>
        <dbReference type="PROSITE" id="PS50041"/>
    </source>
</evidence>
<dbReference type="InterPro" id="IPR001304">
    <property type="entry name" value="C-type_lectin-like"/>
</dbReference>
<protein>
    <recommendedName>
        <fullName evidence="3">C-type lectin domain-containing protein</fullName>
    </recommendedName>
</protein>
<dbReference type="GeneTree" id="ENSGT00940000162906"/>
<dbReference type="PANTHER" id="PTHR46746:SF9">
    <property type="entry name" value="CD209 ANTIGEN-LIKE PROTEIN C-LIKE"/>
    <property type="match status" value="1"/>
</dbReference>
<feature type="domain" description="C-type lectin" evidence="3">
    <location>
        <begin position="9"/>
        <end position="84"/>
    </location>
</feature>
<dbReference type="GO" id="GO:0030246">
    <property type="term" value="F:carbohydrate binding"/>
    <property type="evidence" value="ECO:0007669"/>
    <property type="project" value="UniProtKB-KW"/>
</dbReference>
<dbReference type="Proteomes" id="UP000694392">
    <property type="component" value="Unplaced"/>
</dbReference>
<dbReference type="OMA" id="SCYWISS"/>
<dbReference type="Pfam" id="PF00059">
    <property type="entry name" value="Lectin_C"/>
    <property type="match status" value="1"/>
</dbReference>
<dbReference type="InterPro" id="IPR051379">
    <property type="entry name" value="C-type_Lectin_Receptor_IMM"/>
</dbReference>
<dbReference type="InterPro" id="IPR016187">
    <property type="entry name" value="CTDL_fold"/>
</dbReference>
<evidence type="ECO:0000313" key="5">
    <source>
        <dbReference type="Proteomes" id="UP000694392"/>
    </source>
</evidence>